<dbReference type="Gene3D" id="2.60.40.1120">
    <property type="entry name" value="Carboxypeptidase-like, regulatory domain"/>
    <property type="match status" value="1"/>
</dbReference>
<dbReference type="Proteomes" id="UP000534294">
    <property type="component" value="Unassembled WGS sequence"/>
</dbReference>
<dbReference type="AlphaFoldDB" id="A0A7W8DRE4"/>
<gene>
    <name evidence="7" type="ORF">HNQ64_003121</name>
</gene>
<keyword evidence="7" id="KW-0675">Receptor</keyword>
<evidence type="ECO:0000256" key="2">
    <source>
        <dbReference type="ARBA" id="ARBA00023136"/>
    </source>
</evidence>
<keyword evidence="4" id="KW-0798">TonB box</keyword>
<dbReference type="InterPro" id="IPR037066">
    <property type="entry name" value="Plug_dom_sf"/>
</dbReference>
<reference evidence="7 8" key="1">
    <citation type="submission" date="2020-08" db="EMBL/GenBank/DDBJ databases">
        <title>Genomic Encyclopedia of Type Strains, Phase IV (KMG-IV): sequencing the most valuable type-strain genomes for metagenomic binning, comparative biology and taxonomic classification.</title>
        <authorList>
            <person name="Goeker M."/>
        </authorList>
    </citation>
    <scope>NUCLEOTIDE SEQUENCE [LARGE SCALE GENOMIC DNA]</scope>
    <source>
        <strain evidence="7 8">DSM 12251</strain>
    </source>
</reference>
<accession>A0A7W8DRE4</accession>
<dbReference type="SUPFAM" id="SSF49452">
    <property type="entry name" value="Starch-binding domain-like"/>
    <property type="match status" value="1"/>
</dbReference>
<keyword evidence="8" id="KW-1185">Reference proteome</keyword>
<evidence type="ECO:0000256" key="3">
    <source>
        <dbReference type="ARBA" id="ARBA00023237"/>
    </source>
</evidence>
<dbReference type="InterPro" id="IPR012910">
    <property type="entry name" value="Plug_dom"/>
</dbReference>
<keyword evidence="2 4" id="KW-0472">Membrane</keyword>
<dbReference type="Pfam" id="PF13620">
    <property type="entry name" value="CarboxypepD_reg"/>
    <property type="match status" value="1"/>
</dbReference>
<evidence type="ECO:0000259" key="5">
    <source>
        <dbReference type="Pfam" id="PF00593"/>
    </source>
</evidence>
<dbReference type="InterPro" id="IPR036942">
    <property type="entry name" value="Beta-barrel_TonB_sf"/>
</dbReference>
<evidence type="ECO:0000313" key="7">
    <source>
        <dbReference type="EMBL" id="MBB5038856.1"/>
    </source>
</evidence>
<proteinExistence type="inferred from homology"/>
<feature type="domain" description="TonB-dependent receptor-like beta-barrel" evidence="5">
    <location>
        <begin position="505"/>
        <end position="991"/>
    </location>
</feature>
<dbReference type="InterPro" id="IPR013784">
    <property type="entry name" value="Carb-bd-like_fold"/>
</dbReference>
<dbReference type="GO" id="GO:0030246">
    <property type="term" value="F:carbohydrate binding"/>
    <property type="evidence" value="ECO:0007669"/>
    <property type="project" value="InterPro"/>
</dbReference>
<dbReference type="InterPro" id="IPR000531">
    <property type="entry name" value="Beta-barrel_TonB"/>
</dbReference>
<dbReference type="SUPFAM" id="SSF56935">
    <property type="entry name" value="Porins"/>
    <property type="match status" value="1"/>
</dbReference>
<organism evidence="7 8">
    <name type="scientific">Prosthecobacter dejongeii</name>
    <dbReference type="NCBI Taxonomy" id="48465"/>
    <lineage>
        <taxon>Bacteria</taxon>
        <taxon>Pseudomonadati</taxon>
        <taxon>Verrucomicrobiota</taxon>
        <taxon>Verrucomicrobiia</taxon>
        <taxon>Verrucomicrobiales</taxon>
        <taxon>Verrucomicrobiaceae</taxon>
        <taxon>Prosthecobacter</taxon>
    </lineage>
</organism>
<evidence type="ECO:0000259" key="6">
    <source>
        <dbReference type="Pfam" id="PF07715"/>
    </source>
</evidence>
<dbReference type="Gene3D" id="2.40.170.20">
    <property type="entry name" value="TonB-dependent receptor, beta-barrel domain"/>
    <property type="match status" value="1"/>
</dbReference>
<dbReference type="Pfam" id="PF00593">
    <property type="entry name" value="TonB_dep_Rec_b-barrel"/>
    <property type="match status" value="1"/>
</dbReference>
<evidence type="ECO:0000256" key="1">
    <source>
        <dbReference type="ARBA" id="ARBA00004442"/>
    </source>
</evidence>
<comment type="similarity">
    <text evidence="4">Belongs to the TonB-dependent receptor family.</text>
</comment>
<feature type="domain" description="TonB-dependent receptor plug" evidence="6">
    <location>
        <begin position="137"/>
        <end position="224"/>
    </location>
</feature>
<sequence length="1025" mass="112294">MIVVFSLWLGSGDLHAQGANGGLRGSVQDADFYVPLPGVSVQLEGTGFAATTDENGNFFINNLPPGQYALLATGGGFIRERKTGIVVTPGSVSEASLSLTAEVVELDEFVVSAEELVDTSSSVSSLTLRTEMKSFGDVLGAKFITQSGASDAAKLLAKTTGVNVADGKFVVVRGLNDRYNVVSLNSLRVPSSDPDRRAVALDLFPSAVIEDVRTSKTFVPDLNGESTGGTINIITKSVPEEDFVKFKVGTGYNTQSTGNDKFLSYKGGGTGTFGTADSRRLPDFIKSADLPDLLDQSAGGVGDGLTRTDNPIRLFSQKANDALSPVMGTQEVSAPVDFTLEASMGHRTEFMGAPAGITIAADYSKKYIYNDDDQIGRYFFNGLGLPNAGEVQILRRQSTVRSGQETMRAGLLVSAGIEPEEGSEIVFTYFFNRVAEDRATLQYGLVDDSIINADERDYRESITYTERELKVMQLAGKHEEMINGKDLKVEWGLAYNQSSQLEPDHRFVRGLYNVNNGSYGVFPGVPTVPEFQRIWRELHDQNYSGRFDITTDLFEGADEERIQLKFGGFLDVSNREFRSDSFAYRRGSENISFPNPLKPGFPGATWGDEFLSGNAPVGSDPDGILNNGPLTSVRQFTYLYRSNDAEMYSASQLLAAGYATLDFDLGPSLNISLGGRVETTDIDIQSTPIYLYPEEQLRFALLSEAGRADPVLTQLLNAAFEGNVDAQNDPRITERSRAIIAEQHFLPALSANWEMSDTMRVRSSVARTVARPSFKELAPVIFLNVESGDIFVGNVDLELSTIMNYDARWEWYPTPGSLLGVSFFAKRINKPIELSQESGNVDIIRYVNSVEGSVYGLELELQRDLGFIGEPLRHFSLGANYSYIQSQATRPDFVTTGGTVEDPATVPSLFGKSRRLQGQPDYIVNFNLTYDNPEYPLSYGAFLNITGPQLFAVGGRPEDPDVFQEPFTTLDLGVTYKVAKNARMSLRAQNVLNAQVTRYFNNQGRPIHSTRQTGIGFSLSMTVDW</sequence>
<evidence type="ECO:0000313" key="8">
    <source>
        <dbReference type="Proteomes" id="UP000534294"/>
    </source>
</evidence>
<dbReference type="PANTHER" id="PTHR40980:SF5">
    <property type="entry name" value="TONB-DEPENDENT RECEPTOR"/>
    <property type="match status" value="1"/>
</dbReference>
<evidence type="ECO:0000256" key="4">
    <source>
        <dbReference type="RuleBase" id="RU003357"/>
    </source>
</evidence>
<dbReference type="RefSeq" id="WP_184210045.1">
    <property type="nucleotide sequence ID" value="NZ_JACHIF010000006.1"/>
</dbReference>
<dbReference type="Gene3D" id="2.170.130.10">
    <property type="entry name" value="TonB-dependent receptor, plug domain"/>
    <property type="match status" value="1"/>
</dbReference>
<name>A0A7W8DRE4_9BACT</name>
<comment type="subcellular location">
    <subcellularLocation>
        <location evidence="1 4">Cell outer membrane</location>
    </subcellularLocation>
</comment>
<keyword evidence="3" id="KW-0998">Cell outer membrane</keyword>
<comment type="caution">
    <text evidence="7">The sequence shown here is derived from an EMBL/GenBank/DDBJ whole genome shotgun (WGS) entry which is preliminary data.</text>
</comment>
<dbReference type="EMBL" id="JACHIF010000006">
    <property type="protein sequence ID" value="MBB5038856.1"/>
    <property type="molecule type" value="Genomic_DNA"/>
</dbReference>
<protein>
    <submittedName>
        <fullName evidence="7">Outer membrane receptor protein involved in Fe transport</fullName>
    </submittedName>
</protein>
<dbReference type="GO" id="GO:0009279">
    <property type="term" value="C:cell outer membrane"/>
    <property type="evidence" value="ECO:0007669"/>
    <property type="project" value="UniProtKB-SubCell"/>
</dbReference>
<dbReference type="PANTHER" id="PTHR40980">
    <property type="entry name" value="PLUG DOMAIN-CONTAINING PROTEIN"/>
    <property type="match status" value="1"/>
</dbReference>
<dbReference type="Pfam" id="PF07715">
    <property type="entry name" value="Plug"/>
    <property type="match status" value="1"/>
</dbReference>